<dbReference type="HAMAP" id="MF_01139">
    <property type="entry name" value="ISPT"/>
    <property type="match status" value="1"/>
</dbReference>
<dbReference type="AlphaFoldDB" id="A0A7K4C008"/>
<dbReference type="CDD" id="cd00475">
    <property type="entry name" value="Cis_IPPS"/>
    <property type="match status" value="1"/>
</dbReference>
<dbReference type="PANTHER" id="PTHR10291">
    <property type="entry name" value="DEHYDRODOLICHYL DIPHOSPHATE SYNTHASE FAMILY MEMBER"/>
    <property type="match status" value="1"/>
</dbReference>
<evidence type="ECO:0000313" key="4">
    <source>
        <dbReference type="Proteomes" id="UP000526302"/>
    </source>
</evidence>
<organism evidence="3 4">
    <name type="scientific">Candidatus Iainarchaeum sp</name>
    <dbReference type="NCBI Taxonomy" id="3101447"/>
    <lineage>
        <taxon>Archaea</taxon>
        <taxon>Candidatus Iainarchaeota</taxon>
        <taxon>Candidatus Iainarchaeia</taxon>
        <taxon>Candidatus Iainarchaeales</taxon>
        <taxon>Candidatus Iainarchaeaceae</taxon>
        <taxon>Candidatus Iainarchaeum</taxon>
    </lineage>
</organism>
<dbReference type="PROSITE" id="PS01066">
    <property type="entry name" value="UPP_SYNTHASE"/>
    <property type="match status" value="1"/>
</dbReference>
<comment type="cofactor">
    <cofactor evidence="2">
        <name>Mg(2+)</name>
        <dbReference type="ChEBI" id="CHEBI:18420"/>
    </cofactor>
    <text evidence="2">Binds 2 magnesium ions per subunit.</text>
</comment>
<evidence type="ECO:0000313" key="3">
    <source>
        <dbReference type="EMBL" id="NMA44833.1"/>
    </source>
</evidence>
<dbReference type="InterPro" id="IPR018520">
    <property type="entry name" value="UPP_synth-like_CS"/>
</dbReference>
<dbReference type="GO" id="GO:0045547">
    <property type="term" value="F:ditrans,polycis-polyprenyl diphosphate synthase [(2E,6E)-farnesyl diphosphate specific] activity"/>
    <property type="evidence" value="ECO:0007669"/>
    <property type="project" value="TreeGrafter"/>
</dbReference>
<keyword evidence="2" id="KW-0460">Magnesium</keyword>
<comment type="caution">
    <text evidence="3">The sequence shown here is derived from an EMBL/GenBank/DDBJ whole genome shotgun (WGS) entry which is preliminary data.</text>
</comment>
<comment type="similarity">
    <text evidence="2">Belongs to the UPP synthase family.</text>
</comment>
<dbReference type="EMBL" id="JAAZKV010000026">
    <property type="protein sequence ID" value="NMA44833.1"/>
    <property type="molecule type" value="Genomic_DNA"/>
</dbReference>
<feature type="binding site" evidence="2">
    <location>
        <position position="199"/>
    </location>
    <ligand>
        <name>Mg(2+)</name>
        <dbReference type="ChEBI" id="CHEBI:18420"/>
    </ligand>
</feature>
<dbReference type="GO" id="GO:0016094">
    <property type="term" value="P:polyprenol biosynthetic process"/>
    <property type="evidence" value="ECO:0007669"/>
    <property type="project" value="TreeGrafter"/>
</dbReference>
<reference evidence="3 4" key="1">
    <citation type="journal article" date="2020" name="Biotechnol. Biofuels">
        <title>New insights from the biogas microbiome by comprehensive genome-resolved metagenomics of nearly 1600 species originating from multiple anaerobic digesters.</title>
        <authorList>
            <person name="Campanaro S."/>
            <person name="Treu L."/>
            <person name="Rodriguez-R L.M."/>
            <person name="Kovalovszki A."/>
            <person name="Ziels R.M."/>
            <person name="Maus I."/>
            <person name="Zhu X."/>
            <person name="Kougias P.G."/>
            <person name="Basile A."/>
            <person name="Luo G."/>
            <person name="Schluter A."/>
            <person name="Konstantinidis K.T."/>
            <person name="Angelidaki I."/>
        </authorList>
    </citation>
    <scope>NUCLEOTIDE SEQUENCE [LARGE SCALE GENOMIC DNA]</scope>
    <source>
        <strain evidence="3">AS22ysBPME_79</strain>
    </source>
</reference>
<dbReference type="PANTHER" id="PTHR10291:SF43">
    <property type="entry name" value="DEHYDRODOLICHYL DIPHOSPHATE SYNTHASE COMPLEX SUBUNIT DHDDS"/>
    <property type="match status" value="1"/>
</dbReference>
<dbReference type="GO" id="GO:0000287">
    <property type="term" value="F:magnesium ion binding"/>
    <property type="evidence" value="ECO:0007669"/>
    <property type="project" value="UniProtKB-UniRule"/>
</dbReference>
<evidence type="ECO:0000256" key="2">
    <source>
        <dbReference type="HAMAP-Rule" id="MF_01139"/>
    </source>
</evidence>
<dbReference type="NCBIfam" id="TIGR00055">
    <property type="entry name" value="uppS"/>
    <property type="match status" value="1"/>
</dbReference>
<keyword evidence="1 2" id="KW-0808">Transferase</keyword>
<feature type="active site" description="Proton acceptor" evidence="2">
    <location>
        <position position="59"/>
    </location>
</feature>
<dbReference type="InterPro" id="IPR036424">
    <property type="entry name" value="UPP_synth-like_sf"/>
</dbReference>
<feature type="binding site" evidence="2">
    <location>
        <position position="60"/>
    </location>
    <ligand>
        <name>substrate</name>
    </ligand>
</feature>
<feature type="binding site" evidence="2">
    <location>
        <begin position="11"/>
        <end position="14"/>
    </location>
    <ligand>
        <name>substrate</name>
    </ligand>
</feature>
<dbReference type="Gene3D" id="3.40.1180.10">
    <property type="entry name" value="Decaprenyl diphosphate synthase-like"/>
    <property type="match status" value="1"/>
</dbReference>
<feature type="binding site" evidence="2">
    <location>
        <position position="180"/>
    </location>
    <ligand>
        <name>substrate</name>
    </ligand>
</feature>
<comment type="function">
    <text evidence="2">Catalyzes the sequential condensation of isopentenyl diphosphate (IPP) with geranylgeranyl diphosphate (GGPP) to yield (2Z,6Z,10Z,14Z,18Z,22Z,26Z,30E,34E,38E)-undecaprenyl diphosphate (tritrans,heptacis-UPP). It is probably the precursor of glycosyl carrier lipids.</text>
</comment>
<keyword evidence="2" id="KW-0479">Metal-binding</keyword>
<dbReference type="InterPro" id="IPR001441">
    <property type="entry name" value="UPP_synth-like"/>
</dbReference>
<feature type="binding site" evidence="2">
    <location>
        <position position="10"/>
    </location>
    <ligand>
        <name>Mg(2+)</name>
        <dbReference type="ChEBI" id="CHEBI:18420"/>
    </ligand>
</feature>
<feature type="binding site" evidence="2">
    <location>
        <position position="62"/>
    </location>
    <ligand>
        <name>substrate</name>
    </ligand>
</feature>
<dbReference type="EC" id="2.5.1.89" evidence="2"/>
<gene>
    <name evidence="2 3" type="primary">uppS</name>
    <name evidence="3" type="ORF">GX950_03430</name>
</gene>
<evidence type="ECO:0000256" key="1">
    <source>
        <dbReference type="ARBA" id="ARBA00022679"/>
    </source>
</evidence>
<protein>
    <recommendedName>
        <fullName evidence="2">Tritrans,polycis-undecaprenyl-diphosphate synthase (geranylgeranyl-diphosphate specific)</fullName>
        <ecNumber evidence="2">2.5.1.89</ecNumber>
    </recommendedName>
    <alternativeName>
        <fullName evidence="2">Undecaprenyl diphosphate synthase</fullName>
        <shortName evidence="2">UDS</shortName>
    </alternativeName>
    <alternativeName>
        <fullName evidence="2">Undecaprenyl pyrophosphate synthase</fullName>
        <shortName evidence="2">UPP synthase</shortName>
    </alternativeName>
</protein>
<dbReference type="SUPFAM" id="SSF64005">
    <property type="entry name" value="Undecaprenyl diphosphate synthase"/>
    <property type="match status" value="1"/>
</dbReference>
<sequence>MIESIAFIPDGNRRYAKQMNISLAESYALGTAKAFDIVKWLSKYSSIRVGTFYTFSMKNFARSKMELDILFKIFDEQLDKVYSNKLFSEHKVSLKFIGRRDMFPIKLQKKMEGVEEYTSKFNERQINLALGYDGQTEIVDAAQKFAEEVSLGKAKPEDLSVGNFSKYLYADFKAPDLIVRTSNEQRLSGFLTYQSSYSEFAFLNKYWPEITETDVDKVITEFNERDRRFGK</sequence>
<accession>A0A7K4C008</accession>
<comment type="subunit">
    <text evidence="2">Homodimer.</text>
</comment>
<comment type="catalytic activity">
    <reaction evidence="2">
        <text>geranylgeranyl diphosphate + 7 isopentenyl diphosphate = tri-trans,hepta-cis-undecaprenyl diphosphate + 7 diphosphate</text>
        <dbReference type="Rhea" id="RHEA:27622"/>
        <dbReference type="ChEBI" id="CHEBI:33019"/>
        <dbReference type="ChEBI" id="CHEBI:57533"/>
        <dbReference type="ChEBI" id="CHEBI:60388"/>
        <dbReference type="ChEBI" id="CHEBI:128769"/>
        <dbReference type="EC" id="2.5.1.89"/>
    </reaction>
</comment>
<dbReference type="Proteomes" id="UP000526302">
    <property type="component" value="Unassembled WGS sequence"/>
</dbReference>
<dbReference type="Pfam" id="PF01255">
    <property type="entry name" value="Prenyltransf"/>
    <property type="match status" value="1"/>
</dbReference>
<feature type="active site" evidence="2">
    <location>
        <position position="10"/>
    </location>
</feature>
<name>A0A7K4C008_9ARCH</name>
<feature type="binding site" evidence="2">
    <location>
        <begin position="186"/>
        <end position="188"/>
    </location>
    <ligand>
        <name>substrate</name>
    </ligand>
</feature>
<comment type="caution">
    <text evidence="2">Lacks conserved residue(s) required for the propagation of feature annotation.</text>
</comment>
<proteinExistence type="inferred from homology"/>